<dbReference type="InterPro" id="IPR002761">
    <property type="entry name" value="Diphthami_syn_dom"/>
</dbReference>
<dbReference type="Pfam" id="PF01902">
    <property type="entry name" value="Diphthami_syn_2"/>
    <property type="match status" value="1"/>
</dbReference>
<dbReference type="EC" id="6.3.1.14" evidence="2"/>
<evidence type="ECO:0000313" key="2">
    <source>
        <dbReference type="EMBL" id="MFD2732420.1"/>
    </source>
</evidence>
<dbReference type="CDD" id="cd01994">
    <property type="entry name" value="AANH_PF0828-like"/>
    <property type="match status" value="1"/>
</dbReference>
<organism evidence="2 3">
    <name type="scientific">Pedobacter alpinus</name>
    <dbReference type="NCBI Taxonomy" id="1590643"/>
    <lineage>
        <taxon>Bacteria</taxon>
        <taxon>Pseudomonadati</taxon>
        <taxon>Bacteroidota</taxon>
        <taxon>Sphingobacteriia</taxon>
        <taxon>Sphingobacteriales</taxon>
        <taxon>Sphingobacteriaceae</taxon>
        <taxon>Pedobacter</taxon>
    </lineage>
</organism>
<keyword evidence="3" id="KW-1185">Reference proteome</keyword>
<gene>
    <name evidence="2" type="ORF">ACFSSE_11985</name>
</gene>
<dbReference type="NCBIfam" id="TIGR00290">
    <property type="entry name" value="MJ0570_dom"/>
    <property type="match status" value="1"/>
</dbReference>
<dbReference type="GO" id="GO:0017178">
    <property type="term" value="F:diphthine-ammonia ligase activity"/>
    <property type="evidence" value="ECO:0007669"/>
    <property type="project" value="UniProtKB-EC"/>
</dbReference>
<sequence>MEKIKCIFNWSGGKDSALALYHCLQNPELEIKYLVTSINDAVNRISMHGVRHELLLQQAKEIGIPLYEIRLPEMPDMSTYDNIMRNHLEKLKAEGVTHSIFGDIFLEDLKKYREDKLAEVGLKAIFPLWKGETTLLINEFLELGFKTVIACTQERLGFLVGEEIDRNLIATFPKDIDVCGENGEFHTFAFDGPIFKNPIKYLLGEKIYKAYAAPKNTDDSCLQDFAKQPVNLGFWYIDLLSSNN</sequence>
<dbReference type="Gene3D" id="3.40.50.620">
    <property type="entry name" value="HUPs"/>
    <property type="match status" value="1"/>
</dbReference>
<feature type="domain" description="Diphthamide synthase" evidence="1">
    <location>
        <begin position="5"/>
        <end position="206"/>
    </location>
</feature>
<accession>A0ABW5TUJ5</accession>
<dbReference type="EMBL" id="JBHULV010000042">
    <property type="protein sequence ID" value="MFD2732420.1"/>
    <property type="molecule type" value="Genomic_DNA"/>
</dbReference>
<name>A0ABW5TUJ5_9SPHI</name>
<dbReference type="Gene3D" id="3.90.1490.10">
    <property type="entry name" value="putative n-type atp pyrophosphatase, domain 2"/>
    <property type="match status" value="1"/>
</dbReference>
<comment type="caution">
    <text evidence="2">The sequence shown here is derived from an EMBL/GenBank/DDBJ whole genome shotgun (WGS) entry which is preliminary data.</text>
</comment>
<keyword evidence="2" id="KW-0436">Ligase</keyword>
<evidence type="ECO:0000313" key="3">
    <source>
        <dbReference type="Proteomes" id="UP001597546"/>
    </source>
</evidence>
<dbReference type="InterPro" id="IPR030662">
    <property type="entry name" value="DPH6/MJ0570"/>
</dbReference>
<proteinExistence type="predicted"/>
<dbReference type="SUPFAM" id="SSF52402">
    <property type="entry name" value="Adenine nucleotide alpha hydrolases-like"/>
    <property type="match status" value="1"/>
</dbReference>
<dbReference type="InterPro" id="IPR014729">
    <property type="entry name" value="Rossmann-like_a/b/a_fold"/>
</dbReference>
<dbReference type="PIRSF" id="PIRSF039123">
    <property type="entry name" value="Diphthamide_synthase"/>
    <property type="match status" value="1"/>
</dbReference>
<evidence type="ECO:0000259" key="1">
    <source>
        <dbReference type="Pfam" id="PF01902"/>
    </source>
</evidence>
<dbReference type="Proteomes" id="UP001597546">
    <property type="component" value="Unassembled WGS sequence"/>
</dbReference>
<protein>
    <submittedName>
        <fullName evidence="2">Diphthine--ammonia ligase</fullName>
        <ecNumber evidence="2">6.3.1.14</ecNumber>
    </submittedName>
</protein>
<reference evidence="3" key="1">
    <citation type="journal article" date="2019" name="Int. J. Syst. Evol. Microbiol.">
        <title>The Global Catalogue of Microorganisms (GCM) 10K type strain sequencing project: providing services to taxonomists for standard genome sequencing and annotation.</title>
        <authorList>
            <consortium name="The Broad Institute Genomics Platform"/>
            <consortium name="The Broad Institute Genome Sequencing Center for Infectious Disease"/>
            <person name="Wu L."/>
            <person name="Ma J."/>
        </authorList>
    </citation>
    <scope>NUCLEOTIDE SEQUENCE [LARGE SCALE GENOMIC DNA]</scope>
    <source>
        <strain evidence="3">KCTC 42456</strain>
    </source>
</reference>
<dbReference type="RefSeq" id="WP_379045860.1">
    <property type="nucleotide sequence ID" value="NZ_JBHSKW010000057.1"/>
</dbReference>